<reference evidence="1 2" key="1">
    <citation type="submission" date="2019-11" db="EMBL/GenBank/DDBJ databases">
        <authorList>
            <person name="Cao P."/>
        </authorList>
    </citation>
    <scope>NUCLEOTIDE SEQUENCE [LARGE SCALE GENOMIC DNA]</scope>
    <source>
        <strain evidence="1 2">NEAU-AAG5</strain>
    </source>
</reference>
<dbReference type="Proteomes" id="UP000432015">
    <property type="component" value="Unassembled WGS sequence"/>
</dbReference>
<proteinExistence type="predicted"/>
<dbReference type="InterPro" id="IPR053738">
    <property type="entry name" value="Lambda_capsid_assembly"/>
</dbReference>
<dbReference type="Gene3D" id="3.90.1690.10">
    <property type="entry name" value="phage-related protein like domain"/>
    <property type="match status" value="1"/>
</dbReference>
<gene>
    <name evidence="1" type="ORF">GNZ18_33190</name>
</gene>
<dbReference type="Pfam" id="PF25209">
    <property type="entry name" value="Phage_capsid_4"/>
    <property type="match status" value="1"/>
</dbReference>
<evidence type="ECO:0000313" key="2">
    <source>
        <dbReference type="Proteomes" id="UP000432015"/>
    </source>
</evidence>
<protein>
    <submittedName>
        <fullName evidence="1">DUF2184 domain-containing protein</fullName>
    </submittedName>
</protein>
<keyword evidence="2" id="KW-1185">Reference proteome</keyword>
<sequence length="312" mass="33587">MPDAYPPGAPSLSGDLLTISRLLQSPAQITRRLRTFVDLRFISDQVLTQRFRTSGGAIAYEVSEPIVNTRPVESVAPGSEYPMDTPSPGTGALAAVEKWGQGTFLTDESIKRTVKGGDALDRALRKTVNTIITKVDGITMSAVGSAITATQAATGSGSNRWANATAAMILRDIELAKAQVVDLKQGYNPNIIVMSNTKYAYMASDPTIASLRRREATDNPVYNGRIEIIGDLIVVPAPLSSLPSDDVWIIDNEELGGMADEAEVDPGYAVSDMAIQVQSERKAKRDAWELWGRRLTVPVIQEPGAGIKITNT</sequence>
<accession>A0A7K1LAG4</accession>
<comment type="caution">
    <text evidence="1">The sequence shown here is derived from an EMBL/GenBank/DDBJ whole genome shotgun (WGS) entry which is preliminary data.</text>
</comment>
<organism evidence="1 2">
    <name type="scientific">Actinomadura litoris</name>
    <dbReference type="NCBI Taxonomy" id="2678616"/>
    <lineage>
        <taxon>Bacteria</taxon>
        <taxon>Bacillati</taxon>
        <taxon>Actinomycetota</taxon>
        <taxon>Actinomycetes</taxon>
        <taxon>Streptosporangiales</taxon>
        <taxon>Thermomonosporaceae</taxon>
        <taxon>Actinomadura</taxon>
    </lineage>
</organism>
<dbReference type="AlphaFoldDB" id="A0A7K1LAG4"/>
<evidence type="ECO:0000313" key="1">
    <source>
        <dbReference type="EMBL" id="MUN41412.1"/>
    </source>
</evidence>
<dbReference type="EMBL" id="WOFH01000014">
    <property type="protein sequence ID" value="MUN41412.1"/>
    <property type="molecule type" value="Genomic_DNA"/>
</dbReference>
<dbReference type="RefSeq" id="WP_156220584.1">
    <property type="nucleotide sequence ID" value="NZ_WOFH01000014.1"/>
</dbReference>
<name>A0A7K1LAG4_9ACTN</name>